<dbReference type="AlphaFoldDB" id="F0R3G7"/>
<dbReference type="SUPFAM" id="SSF47781">
    <property type="entry name" value="RuvA domain 2-like"/>
    <property type="match status" value="3"/>
</dbReference>
<dbReference type="KEGG" id="bsa:Bacsa_2043"/>
<dbReference type="HOGENOM" id="CLU_077104_0_0_10"/>
<dbReference type="Proteomes" id="UP000007486">
    <property type="component" value="Chromosome"/>
</dbReference>
<dbReference type="OrthoDB" id="981124at2"/>
<organism evidence="1 2">
    <name type="scientific">Phocaeicola salanitronis (strain DSM 18170 / JCM 13657 / CCUG 60908 / BL78)</name>
    <name type="common">Bacteroides salanitronis</name>
    <dbReference type="NCBI Taxonomy" id="667015"/>
    <lineage>
        <taxon>Bacteria</taxon>
        <taxon>Pseudomonadati</taxon>
        <taxon>Bacteroidota</taxon>
        <taxon>Bacteroidia</taxon>
        <taxon>Bacteroidales</taxon>
        <taxon>Bacteroidaceae</taxon>
        <taxon>Phocaeicola</taxon>
    </lineage>
</organism>
<keyword evidence="2" id="KW-1185">Reference proteome</keyword>
<evidence type="ECO:0000313" key="1">
    <source>
        <dbReference type="EMBL" id="ADY36599.1"/>
    </source>
</evidence>
<protein>
    <submittedName>
        <fullName evidence="1">Helix-hairpin-helix motif protein</fullName>
    </submittedName>
</protein>
<reference evidence="1 2" key="1">
    <citation type="journal article" date="2011" name="Stand. Genomic Sci.">
        <title>Complete genome sequence of Bacteroides salanitronis type strain (BL78).</title>
        <authorList>
            <person name="Gronow S."/>
            <person name="Held B."/>
            <person name="Lucas S."/>
            <person name="Lapidus A."/>
            <person name="Del Rio T.G."/>
            <person name="Nolan M."/>
            <person name="Tice H."/>
            <person name="Deshpande S."/>
            <person name="Cheng J.F."/>
            <person name="Pitluck S."/>
            <person name="Liolios K."/>
            <person name="Pagani I."/>
            <person name="Ivanova N."/>
            <person name="Mavromatis K."/>
            <person name="Pati A."/>
            <person name="Tapia R."/>
            <person name="Han C."/>
            <person name="Goodwin L."/>
            <person name="Chen A."/>
            <person name="Palaniappan K."/>
            <person name="Land M."/>
            <person name="Hauser L."/>
            <person name="Chang Y.J."/>
            <person name="Jeffries C.D."/>
            <person name="Brambilla E.M."/>
            <person name="Rohde M."/>
            <person name="Goker M."/>
            <person name="Detter J.C."/>
            <person name="Woyke T."/>
            <person name="Bristow J."/>
            <person name="Markowitz V."/>
            <person name="Hugenholtz P."/>
            <person name="Kyrpides N.C."/>
            <person name="Klenk H.P."/>
            <person name="Eisen J.A."/>
        </authorList>
    </citation>
    <scope>NUCLEOTIDE SEQUENCE [LARGE SCALE GENOMIC DNA]</scope>
    <source>
        <strain evidence="1 2">DSM 18170</strain>
    </source>
</reference>
<dbReference type="Gene3D" id="1.10.150.320">
    <property type="entry name" value="Photosystem II 12 kDa extrinsic protein"/>
    <property type="match status" value="1"/>
</dbReference>
<dbReference type="InterPro" id="IPR051675">
    <property type="entry name" value="Endo/Exo/Phosphatase_dom_1"/>
</dbReference>
<evidence type="ECO:0000313" key="2">
    <source>
        <dbReference type="Proteomes" id="UP000007486"/>
    </source>
</evidence>
<dbReference type="PANTHER" id="PTHR21180">
    <property type="entry name" value="ENDONUCLEASE/EXONUCLEASE/PHOSPHATASE FAMILY DOMAIN-CONTAINING PROTEIN 1"/>
    <property type="match status" value="1"/>
</dbReference>
<dbReference type="Pfam" id="PF12836">
    <property type="entry name" value="HHH_3"/>
    <property type="match status" value="3"/>
</dbReference>
<dbReference type="Gene3D" id="1.10.150.280">
    <property type="entry name" value="AF1531-like domain"/>
    <property type="match status" value="2"/>
</dbReference>
<dbReference type="eggNOG" id="COG1555">
    <property type="taxonomic scope" value="Bacteria"/>
</dbReference>
<dbReference type="GO" id="GO:0015628">
    <property type="term" value="P:protein secretion by the type II secretion system"/>
    <property type="evidence" value="ECO:0007669"/>
    <property type="project" value="TreeGrafter"/>
</dbReference>
<sequence>MWKDFFYFTKSERRAIIVLLLLLAFLSGGSIWFRLKRQDMLPLPLSESGRIDSFIAGLEERKRSSSRPFPAYKEPPVQVRLRPFDPNTADSSTLRTLGLSAFIARNVEKYREKGGVFHTPEDFSRMYGLSPSQYETLKPYITIGKRFLIPERDTVRHIAFARDTLPYVPKYPEGTVIDLNQADTASLKRIPGIGSGLARMIVAYRNRLGGFYSVSQLQEIPHLDAGINTWFKVGDAELRKLKVNRASLDRLRSHPYMDFYKAKAIIEYRRKRGKLKSLSQISLFEAFSEEDIKRLSPYLSFE</sequence>
<accession>F0R3G7</accession>
<dbReference type="PANTHER" id="PTHR21180:SF32">
    <property type="entry name" value="ENDONUCLEASE_EXONUCLEASE_PHOSPHATASE FAMILY DOMAIN-CONTAINING PROTEIN 1"/>
    <property type="match status" value="1"/>
</dbReference>
<dbReference type="RefSeq" id="WP_013618028.1">
    <property type="nucleotide sequence ID" value="NC_015164.1"/>
</dbReference>
<dbReference type="GO" id="GO:0015627">
    <property type="term" value="C:type II protein secretion system complex"/>
    <property type="evidence" value="ECO:0007669"/>
    <property type="project" value="TreeGrafter"/>
</dbReference>
<dbReference type="InterPro" id="IPR010994">
    <property type="entry name" value="RuvA_2-like"/>
</dbReference>
<dbReference type="EMBL" id="CP002530">
    <property type="protein sequence ID" value="ADY36599.1"/>
    <property type="molecule type" value="Genomic_DNA"/>
</dbReference>
<proteinExistence type="predicted"/>
<gene>
    <name evidence="1" type="ordered locus">Bacsa_2043</name>
</gene>
<name>F0R3G7_PHOSB</name>
<dbReference type="STRING" id="667015.Bacsa_2043"/>